<dbReference type="GO" id="GO:0006457">
    <property type="term" value="P:protein folding"/>
    <property type="evidence" value="ECO:0007669"/>
    <property type="project" value="InterPro"/>
</dbReference>
<dbReference type="InterPro" id="IPR002130">
    <property type="entry name" value="Cyclophilin-type_PPIase_dom"/>
</dbReference>
<keyword evidence="10" id="KW-1185">Reference proteome</keyword>
<evidence type="ECO:0000256" key="7">
    <source>
        <dbReference type="ARBA" id="ARBA00023235"/>
    </source>
</evidence>
<dbReference type="SUPFAM" id="SSF57302">
    <property type="entry name" value="Snake toxin-like"/>
    <property type="match status" value="1"/>
</dbReference>
<dbReference type="CDD" id="cd01926">
    <property type="entry name" value="cyclophilin_ABH_like"/>
    <property type="match status" value="1"/>
</dbReference>
<evidence type="ECO:0000313" key="10">
    <source>
        <dbReference type="Proteomes" id="UP000789390"/>
    </source>
</evidence>
<keyword evidence="7" id="KW-0413">Isomerase</keyword>
<gene>
    <name evidence="9" type="ORF">DGAL_LOCUS12192</name>
</gene>
<feature type="domain" description="PPIase cyclophilin-type" evidence="8">
    <location>
        <begin position="42"/>
        <end position="199"/>
    </location>
</feature>
<dbReference type="GO" id="GO:0016018">
    <property type="term" value="F:cyclosporin A binding"/>
    <property type="evidence" value="ECO:0007669"/>
    <property type="project" value="TreeGrafter"/>
</dbReference>
<dbReference type="InterPro" id="IPR029000">
    <property type="entry name" value="Cyclophilin-like_dom_sf"/>
</dbReference>
<dbReference type="Pfam" id="PF00160">
    <property type="entry name" value="Pro_isomerase"/>
    <property type="match status" value="1"/>
</dbReference>
<evidence type="ECO:0000256" key="4">
    <source>
        <dbReference type="ARBA" id="ARBA00022729"/>
    </source>
</evidence>
<protein>
    <recommendedName>
        <fullName evidence="3">peptidylprolyl isomerase</fullName>
        <ecNumber evidence="3">5.2.1.8</ecNumber>
    </recommendedName>
</protein>
<dbReference type="GO" id="GO:0005739">
    <property type="term" value="C:mitochondrion"/>
    <property type="evidence" value="ECO:0007669"/>
    <property type="project" value="TreeGrafter"/>
</dbReference>
<dbReference type="EC" id="5.2.1.8" evidence="3"/>
<dbReference type="PANTHER" id="PTHR11071">
    <property type="entry name" value="PEPTIDYL-PROLYL CIS-TRANS ISOMERASE"/>
    <property type="match status" value="1"/>
</dbReference>
<dbReference type="OrthoDB" id="193499at2759"/>
<dbReference type="CDD" id="cd23590">
    <property type="entry name" value="TFP_LU_ECD_Bou"/>
    <property type="match status" value="1"/>
</dbReference>
<dbReference type="InterPro" id="IPR020892">
    <property type="entry name" value="Cyclophilin-type_PPIase_CS"/>
</dbReference>
<dbReference type="EMBL" id="CAKKLH010000287">
    <property type="protein sequence ID" value="CAH0108787.1"/>
    <property type="molecule type" value="Genomic_DNA"/>
</dbReference>
<comment type="caution">
    <text evidence="9">The sequence shown here is derived from an EMBL/GenBank/DDBJ whole genome shotgun (WGS) entry which is preliminary data.</text>
</comment>
<dbReference type="PANTHER" id="PTHR11071:SF561">
    <property type="entry name" value="PEPTIDYL-PROLYL CIS-TRANS ISOMERASE D-RELATED"/>
    <property type="match status" value="1"/>
</dbReference>
<keyword evidence="5" id="KW-0697">Rotamase</keyword>
<evidence type="ECO:0000259" key="8">
    <source>
        <dbReference type="PROSITE" id="PS50072"/>
    </source>
</evidence>
<dbReference type="GO" id="GO:0032222">
    <property type="term" value="P:regulation of synaptic transmission, cholinergic"/>
    <property type="evidence" value="ECO:0007669"/>
    <property type="project" value="InterPro"/>
</dbReference>
<keyword evidence="6" id="KW-0325">Glycoprotein</keyword>
<dbReference type="FunFam" id="2.40.100.10:FF:000013">
    <property type="entry name" value="Peptidyl-prolyl cis-trans isomerase"/>
    <property type="match status" value="1"/>
</dbReference>
<sequence>MAFIVSRSSILSSHLTTARVTVSFSRLFAKKPEKIMANPKVFFDVAINNQNIGRLVMELRADVVPRTAENFRALCTGEKNGMTYKGSTFHRIIPQFMCQGGDFTNHNGTGGKSIYGNKFEDENFQLKHTGPGILSMANAGPNTNGSQFFLCTAKTSWLDGKHVVFGQVVEGMDLLRQIEACGASSGKPVKPVKIVDCGQLVHLFLYETLSLLFLPASAQFSLTTSTGYIFAFILQLSLISLAESLNCYQCSSEDEYTCGEFFDPKFTDVSVTECPLSDAQYCVKTTGIFSGNLGAKRFCSERFLDNYCTYVRRPGDQREYRSCVYTCTGDGCNSSTGLTPTKLIQMSALLLLITSAMTFHRL</sequence>
<dbReference type="GO" id="GO:0003755">
    <property type="term" value="F:peptidyl-prolyl cis-trans isomerase activity"/>
    <property type="evidence" value="ECO:0007669"/>
    <property type="project" value="UniProtKB-KW"/>
</dbReference>
<comment type="function">
    <text evidence="2">PPIases accelerate the folding of proteins. It catalyzes the cis-trans isomerization of proline imidic peptide bonds in oligopeptides.</text>
</comment>
<accession>A0A8J2WRJ0</accession>
<dbReference type="SUPFAM" id="SSF50891">
    <property type="entry name" value="Cyclophilin-like"/>
    <property type="match status" value="1"/>
</dbReference>
<evidence type="ECO:0000256" key="6">
    <source>
        <dbReference type="ARBA" id="ARBA00023180"/>
    </source>
</evidence>
<dbReference type="PRINTS" id="PR00153">
    <property type="entry name" value="CSAPPISMRASE"/>
</dbReference>
<name>A0A8J2WRJ0_9CRUS</name>
<evidence type="ECO:0000313" key="9">
    <source>
        <dbReference type="EMBL" id="CAH0108787.1"/>
    </source>
</evidence>
<evidence type="ECO:0000256" key="2">
    <source>
        <dbReference type="ARBA" id="ARBA00002388"/>
    </source>
</evidence>
<evidence type="ECO:0000256" key="1">
    <source>
        <dbReference type="ARBA" id="ARBA00000971"/>
    </source>
</evidence>
<keyword evidence="4" id="KW-0732">Signal</keyword>
<dbReference type="InterPro" id="IPR031424">
    <property type="entry name" value="QVR-like"/>
</dbReference>
<proteinExistence type="predicted"/>
<dbReference type="AlphaFoldDB" id="A0A8J2WRJ0"/>
<dbReference type="InterPro" id="IPR045860">
    <property type="entry name" value="Snake_toxin-like_sf"/>
</dbReference>
<dbReference type="Pfam" id="PF17064">
    <property type="entry name" value="QVR"/>
    <property type="match status" value="1"/>
</dbReference>
<evidence type="ECO:0000256" key="3">
    <source>
        <dbReference type="ARBA" id="ARBA00013194"/>
    </source>
</evidence>
<dbReference type="GO" id="GO:0030431">
    <property type="term" value="P:sleep"/>
    <property type="evidence" value="ECO:0007669"/>
    <property type="project" value="InterPro"/>
</dbReference>
<organism evidence="9 10">
    <name type="scientific">Daphnia galeata</name>
    <dbReference type="NCBI Taxonomy" id="27404"/>
    <lineage>
        <taxon>Eukaryota</taxon>
        <taxon>Metazoa</taxon>
        <taxon>Ecdysozoa</taxon>
        <taxon>Arthropoda</taxon>
        <taxon>Crustacea</taxon>
        <taxon>Branchiopoda</taxon>
        <taxon>Diplostraca</taxon>
        <taxon>Cladocera</taxon>
        <taxon>Anomopoda</taxon>
        <taxon>Daphniidae</taxon>
        <taxon>Daphnia</taxon>
    </lineage>
</organism>
<comment type="catalytic activity">
    <reaction evidence="1">
        <text>[protein]-peptidylproline (omega=180) = [protein]-peptidylproline (omega=0)</text>
        <dbReference type="Rhea" id="RHEA:16237"/>
        <dbReference type="Rhea" id="RHEA-COMP:10747"/>
        <dbReference type="Rhea" id="RHEA-COMP:10748"/>
        <dbReference type="ChEBI" id="CHEBI:83833"/>
        <dbReference type="ChEBI" id="CHEBI:83834"/>
        <dbReference type="EC" id="5.2.1.8"/>
    </reaction>
</comment>
<dbReference type="PROSITE" id="PS50072">
    <property type="entry name" value="CSA_PPIASE_2"/>
    <property type="match status" value="1"/>
</dbReference>
<reference evidence="9" key="1">
    <citation type="submission" date="2021-11" db="EMBL/GenBank/DDBJ databases">
        <authorList>
            <person name="Schell T."/>
        </authorList>
    </citation>
    <scope>NUCLEOTIDE SEQUENCE</scope>
    <source>
        <strain evidence="9">M5</strain>
    </source>
</reference>
<dbReference type="Proteomes" id="UP000789390">
    <property type="component" value="Unassembled WGS sequence"/>
</dbReference>
<dbReference type="PROSITE" id="PS00170">
    <property type="entry name" value="CSA_PPIASE_1"/>
    <property type="match status" value="1"/>
</dbReference>
<evidence type="ECO:0000256" key="5">
    <source>
        <dbReference type="ARBA" id="ARBA00023110"/>
    </source>
</evidence>
<dbReference type="Gene3D" id="2.40.100.10">
    <property type="entry name" value="Cyclophilin-like"/>
    <property type="match status" value="1"/>
</dbReference>